<protein>
    <submittedName>
        <fullName evidence="2">Uncharacterized protein</fullName>
    </submittedName>
</protein>
<reference evidence="2" key="1">
    <citation type="submission" date="2014-09" db="EMBL/GenBank/DDBJ databases">
        <title>Genome sequence of the luminous mushroom Mycena chlorophos for searching fungal bioluminescence genes.</title>
        <authorList>
            <person name="Tanaka Y."/>
            <person name="Kasuga D."/>
            <person name="Oba Y."/>
            <person name="Hase S."/>
            <person name="Sato K."/>
            <person name="Oba Y."/>
            <person name="Sakakibara Y."/>
        </authorList>
    </citation>
    <scope>NUCLEOTIDE SEQUENCE</scope>
</reference>
<accession>A0ABQ0L594</accession>
<dbReference type="Proteomes" id="UP000815677">
    <property type="component" value="Unassembled WGS sequence"/>
</dbReference>
<sequence length="236" mass="26367">MPSHRTPRKTLTKNRPSAGLFNDAKVEKAMKIFKHCIAATTTFEVPVTDPERAPDLRFQLDDPSVAEVSRRVGQYQCGFLAKWVDPVDKRRTSGRLMHGWFFVSEEGQTAYLRQRLPNTAQASQEITAEAAAQVENQAHRPSSPPIHAPSNDERPTEPNGEDPTGREIDLGFITISRLDDIFARMHALSDSKDRNALRRGVKDVEHAITALRKRAVSSANVLIASTQESDDQDVQQ</sequence>
<gene>
    <name evidence="2" type="ORF">MCHLO_03872</name>
</gene>
<dbReference type="EMBL" id="DF842296">
    <property type="protein sequence ID" value="GAT46339.1"/>
    <property type="molecule type" value="Genomic_DNA"/>
</dbReference>
<feature type="region of interest" description="Disordered" evidence="1">
    <location>
        <begin position="133"/>
        <end position="168"/>
    </location>
</feature>
<evidence type="ECO:0000313" key="3">
    <source>
        <dbReference type="Proteomes" id="UP000815677"/>
    </source>
</evidence>
<organism evidence="2 3">
    <name type="scientific">Mycena chlorophos</name>
    <name type="common">Agaric fungus</name>
    <name type="synonym">Agaricus chlorophos</name>
    <dbReference type="NCBI Taxonomy" id="658473"/>
    <lineage>
        <taxon>Eukaryota</taxon>
        <taxon>Fungi</taxon>
        <taxon>Dikarya</taxon>
        <taxon>Basidiomycota</taxon>
        <taxon>Agaricomycotina</taxon>
        <taxon>Agaricomycetes</taxon>
        <taxon>Agaricomycetidae</taxon>
        <taxon>Agaricales</taxon>
        <taxon>Marasmiineae</taxon>
        <taxon>Mycenaceae</taxon>
        <taxon>Mycena</taxon>
    </lineage>
</organism>
<evidence type="ECO:0000313" key="2">
    <source>
        <dbReference type="EMBL" id="GAT46339.1"/>
    </source>
</evidence>
<keyword evidence="3" id="KW-1185">Reference proteome</keyword>
<evidence type="ECO:0000256" key="1">
    <source>
        <dbReference type="SAM" id="MobiDB-lite"/>
    </source>
</evidence>
<name>A0ABQ0L594_MYCCL</name>
<proteinExistence type="predicted"/>